<protein>
    <submittedName>
        <fullName evidence="2">Uncharacterized protein</fullName>
    </submittedName>
</protein>
<evidence type="ECO:0000256" key="1">
    <source>
        <dbReference type="SAM" id="Phobius"/>
    </source>
</evidence>
<sequence>MVLSTTLEWAGPTTGLGCLDLLVATEQLMQCLEVKIIALAALSDRSTGPFGQQEEALDKWLRGPLRLLVLSIQLLQDTAVLGPAGLAARPAAWLPTGQQLIKDWCDRLVTGACQLAQIMEFAEAEQALALLIITLGIAVPLLTMLGPT</sequence>
<name>A0A6A0A8D1_HAELA</name>
<keyword evidence="3" id="KW-1185">Reference proteome</keyword>
<feature type="non-terminal residue" evidence="2">
    <location>
        <position position="148"/>
    </location>
</feature>
<evidence type="ECO:0000313" key="3">
    <source>
        <dbReference type="Proteomes" id="UP000485058"/>
    </source>
</evidence>
<feature type="transmembrane region" description="Helical" evidence="1">
    <location>
        <begin position="127"/>
        <end position="146"/>
    </location>
</feature>
<dbReference type="EMBL" id="BLLF01004047">
    <property type="protein sequence ID" value="GFH28808.1"/>
    <property type="molecule type" value="Genomic_DNA"/>
</dbReference>
<organism evidence="2 3">
    <name type="scientific">Haematococcus lacustris</name>
    <name type="common">Green alga</name>
    <name type="synonym">Haematococcus pluvialis</name>
    <dbReference type="NCBI Taxonomy" id="44745"/>
    <lineage>
        <taxon>Eukaryota</taxon>
        <taxon>Viridiplantae</taxon>
        <taxon>Chlorophyta</taxon>
        <taxon>core chlorophytes</taxon>
        <taxon>Chlorophyceae</taxon>
        <taxon>CS clade</taxon>
        <taxon>Chlamydomonadales</taxon>
        <taxon>Haematococcaceae</taxon>
        <taxon>Haematococcus</taxon>
    </lineage>
</organism>
<dbReference type="Proteomes" id="UP000485058">
    <property type="component" value="Unassembled WGS sequence"/>
</dbReference>
<proteinExistence type="predicted"/>
<evidence type="ECO:0000313" key="2">
    <source>
        <dbReference type="EMBL" id="GFH28808.1"/>
    </source>
</evidence>
<comment type="caution">
    <text evidence="2">The sequence shown here is derived from an EMBL/GenBank/DDBJ whole genome shotgun (WGS) entry which is preliminary data.</text>
</comment>
<dbReference type="AlphaFoldDB" id="A0A6A0A8D1"/>
<keyword evidence="1" id="KW-0812">Transmembrane</keyword>
<accession>A0A6A0A8D1</accession>
<keyword evidence="1" id="KW-0472">Membrane</keyword>
<gene>
    <name evidence="2" type="ORF">HaLaN_27359</name>
</gene>
<reference evidence="2 3" key="1">
    <citation type="submission" date="2020-02" db="EMBL/GenBank/DDBJ databases">
        <title>Draft genome sequence of Haematococcus lacustris strain NIES-144.</title>
        <authorList>
            <person name="Morimoto D."/>
            <person name="Nakagawa S."/>
            <person name="Yoshida T."/>
            <person name="Sawayama S."/>
        </authorList>
    </citation>
    <scope>NUCLEOTIDE SEQUENCE [LARGE SCALE GENOMIC DNA]</scope>
    <source>
        <strain evidence="2 3">NIES-144</strain>
    </source>
</reference>
<feature type="non-terminal residue" evidence="2">
    <location>
        <position position="1"/>
    </location>
</feature>
<keyword evidence="1" id="KW-1133">Transmembrane helix</keyword>